<organism evidence="4">
    <name type="scientific">marine sediment metagenome</name>
    <dbReference type="NCBI Taxonomy" id="412755"/>
    <lineage>
        <taxon>unclassified sequences</taxon>
        <taxon>metagenomes</taxon>
        <taxon>ecological metagenomes</taxon>
    </lineage>
</organism>
<dbReference type="InterPro" id="IPR013320">
    <property type="entry name" value="ConA-like_dom_sf"/>
</dbReference>
<keyword evidence="2" id="KW-1015">Disulfide bond</keyword>
<dbReference type="AlphaFoldDB" id="A0A0F8YEF9"/>
<evidence type="ECO:0000256" key="2">
    <source>
        <dbReference type="ARBA" id="ARBA00023157"/>
    </source>
</evidence>
<reference evidence="4" key="1">
    <citation type="journal article" date="2015" name="Nature">
        <title>Complex archaea that bridge the gap between prokaryotes and eukaryotes.</title>
        <authorList>
            <person name="Spang A."/>
            <person name="Saw J.H."/>
            <person name="Jorgensen S.L."/>
            <person name="Zaremba-Niedzwiedzka K."/>
            <person name="Martijn J."/>
            <person name="Lind A.E."/>
            <person name="van Eijk R."/>
            <person name="Schleper C."/>
            <person name="Guy L."/>
            <person name="Ettema T.J."/>
        </authorList>
    </citation>
    <scope>NUCLEOTIDE SEQUENCE</scope>
</reference>
<protein>
    <recommendedName>
        <fullName evidence="3">LamG-like jellyroll fold domain-containing protein</fullName>
    </recommendedName>
</protein>
<dbReference type="SMART" id="SM00560">
    <property type="entry name" value="LamGL"/>
    <property type="match status" value="1"/>
</dbReference>
<name>A0A0F8YEF9_9ZZZZ</name>
<feature type="domain" description="LamG-like jellyroll fold" evidence="3">
    <location>
        <begin position="26"/>
        <end position="162"/>
    </location>
</feature>
<evidence type="ECO:0000313" key="4">
    <source>
        <dbReference type="EMBL" id="KKK52524.1"/>
    </source>
</evidence>
<gene>
    <name evidence="4" type="ORF">LCGC14_3104060</name>
</gene>
<accession>A0A0F8YEF9</accession>
<proteinExistence type="predicted"/>
<dbReference type="SUPFAM" id="SSF49899">
    <property type="entry name" value="Concanavalin A-like lectins/glucanases"/>
    <property type="match status" value="1"/>
</dbReference>
<dbReference type="Pfam" id="PF13385">
    <property type="entry name" value="Laminin_G_3"/>
    <property type="match status" value="1"/>
</dbReference>
<dbReference type="InterPro" id="IPR006558">
    <property type="entry name" value="LamG-like"/>
</dbReference>
<dbReference type="EMBL" id="LAZR01066975">
    <property type="protein sequence ID" value="KKK52524.1"/>
    <property type="molecule type" value="Genomic_DNA"/>
</dbReference>
<comment type="caution">
    <text evidence="4">The sequence shown here is derived from an EMBL/GenBank/DDBJ whole genome shotgun (WGS) entry which is preliminary data.</text>
</comment>
<feature type="non-terminal residue" evidence="4">
    <location>
        <position position="1"/>
    </location>
</feature>
<evidence type="ECO:0000259" key="3">
    <source>
        <dbReference type="SMART" id="SM00560"/>
    </source>
</evidence>
<evidence type="ECO:0000256" key="1">
    <source>
        <dbReference type="ARBA" id="ARBA00022729"/>
    </source>
</evidence>
<sequence>GGLVFDGVGSPADQARVTSHSDFDIDRFTLSAWIKPDFQGTYYDRIITKGDDSNWALLRNSTGGALLFYVVTDSGWKGVWGSTFVNDNTWHHIGGTYDGTNVRLFIDGVEDPSSPTSVAGAPGMVYTSADILFGETSEGTPREPYEGGLDEVLIYDQALSPAEILNIAAPPVWLNNVVPGDVAGANGFGPIELEPVVGGYMIEVVETDGNAGYVDFYNHRPNAEEPEVYAILDVEMTTTTLGDLVAAFDALDGVAATTDHEMLDMIKSKLGDTDFEIFLTFDNLSTSLSDHQYFAWNLADFPDVVKPLAEASPPLCAWLPNSY</sequence>
<dbReference type="Gene3D" id="2.60.120.200">
    <property type="match status" value="1"/>
</dbReference>
<keyword evidence="1" id="KW-0732">Signal</keyword>